<evidence type="ECO:0000259" key="9">
    <source>
        <dbReference type="Pfam" id="PF01555"/>
    </source>
</evidence>
<reference evidence="10 11" key="1">
    <citation type="journal article" date="2019" name="Environ. Microbiol.">
        <title>Genomics insights into ecotype formation of ammonia-oxidizing archaea in the deep ocean.</title>
        <authorList>
            <person name="Wang Y."/>
            <person name="Huang J.M."/>
            <person name="Cui G.J."/>
            <person name="Nunoura T."/>
            <person name="Takaki Y."/>
            <person name="Li W.L."/>
            <person name="Li J."/>
            <person name="Gao Z.M."/>
            <person name="Takai K."/>
            <person name="Zhang A.Q."/>
            <person name="Stepanauskas R."/>
        </authorList>
    </citation>
    <scope>NUCLEOTIDE SEQUENCE [LARGE SCALE GENOMIC DNA]</scope>
    <source>
        <strain evidence="10 11">L15a</strain>
    </source>
</reference>
<feature type="domain" description="DNA methylase N-4/N-6" evidence="9">
    <location>
        <begin position="20"/>
        <end position="250"/>
    </location>
</feature>
<keyword evidence="5 8" id="KW-0680">Restriction system</keyword>
<dbReference type="Gene3D" id="3.40.50.150">
    <property type="entry name" value="Vaccinia Virus protein VP39"/>
    <property type="match status" value="1"/>
</dbReference>
<evidence type="ECO:0000256" key="2">
    <source>
        <dbReference type="ARBA" id="ARBA00022603"/>
    </source>
</evidence>
<evidence type="ECO:0000256" key="5">
    <source>
        <dbReference type="ARBA" id="ARBA00022747"/>
    </source>
</evidence>
<dbReference type="AlphaFoldDB" id="A0A7K4MW58"/>
<evidence type="ECO:0000256" key="3">
    <source>
        <dbReference type="ARBA" id="ARBA00022679"/>
    </source>
</evidence>
<evidence type="ECO:0000256" key="4">
    <source>
        <dbReference type="ARBA" id="ARBA00022691"/>
    </source>
</evidence>
<dbReference type="InterPro" id="IPR029063">
    <property type="entry name" value="SAM-dependent_MTases_sf"/>
</dbReference>
<protein>
    <recommendedName>
        <fullName evidence="8">Type II methyltransferase</fullName>
        <ecNumber evidence="8">2.1.1.113</ecNumber>
    </recommendedName>
    <alternativeName>
        <fullName evidence="8">N-4 cytosine-specific methyltransferase</fullName>
    </alternativeName>
</protein>
<keyword evidence="3 10" id="KW-0808">Transferase</keyword>
<keyword evidence="6" id="KW-0238">DNA-binding</keyword>
<dbReference type="SUPFAM" id="SSF53335">
    <property type="entry name" value="S-adenosyl-L-methionine-dependent methyltransferases"/>
    <property type="match status" value="1"/>
</dbReference>
<name>A0A7K4MW58_9ARCH</name>
<dbReference type="GO" id="GO:0008170">
    <property type="term" value="F:N-methyltransferase activity"/>
    <property type="evidence" value="ECO:0007669"/>
    <property type="project" value="InterPro"/>
</dbReference>
<keyword evidence="4 8" id="KW-0949">S-adenosyl-L-methionine</keyword>
<evidence type="ECO:0000313" key="10">
    <source>
        <dbReference type="EMBL" id="NWJ57732.1"/>
    </source>
</evidence>
<comment type="caution">
    <text evidence="10">The sequence shown here is derived from an EMBL/GenBank/DDBJ whole genome shotgun (WGS) entry which is preliminary data.</text>
</comment>
<dbReference type="PRINTS" id="PR00508">
    <property type="entry name" value="S21N4MTFRASE"/>
</dbReference>
<gene>
    <name evidence="10" type="ORF">HX858_08300</name>
</gene>
<evidence type="ECO:0000256" key="6">
    <source>
        <dbReference type="ARBA" id="ARBA00023125"/>
    </source>
</evidence>
<dbReference type="GO" id="GO:0032259">
    <property type="term" value="P:methylation"/>
    <property type="evidence" value="ECO:0007669"/>
    <property type="project" value="UniProtKB-KW"/>
</dbReference>
<evidence type="ECO:0000256" key="8">
    <source>
        <dbReference type="RuleBase" id="RU362026"/>
    </source>
</evidence>
<dbReference type="GO" id="GO:0005737">
    <property type="term" value="C:cytoplasm"/>
    <property type="evidence" value="ECO:0007669"/>
    <property type="project" value="TreeGrafter"/>
</dbReference>
<dbReference type="GO" id="GO:0015667">
    <property type="term" value="F:site-specific DNA-methyltransferase (cytosine-N4-specific) activity"/>
    <property type="evidence" value="ECO:0007669"/>
    <property type="project" value="UniProtKB-EC"/>
</dbReference>
<dbReference type="GO" id="GO:0003677">
    <property type="term" value="F:DNA binding"/>
    <property type="evidence" value="ECO:0007669"/>
    <property type="project" value="UniProtKB-KW"/>
</dbReference>
<dbReference type="PANTHER" id="PTHR13370">
    <property type="entry name" value="RNA METHYLASE-RELATED"/>
    <property type="match status" value="1"/>
</dbReference>
<evidence type="ECO:0000256" key="7">
    <source>
        <dbReference type="ARBA" id="ARBA00049120"/>
    </source>
</evidence>
<accession>A0A7K4MW58</accession>
<dbReference type="EMBL" id="JACATH010000012">
    <property type="protein sequence ID" value="NWJ57732.1"/>
    <property type="molecule type" value="Genomic_DNA"/>
</dbReference>
<dbReference type="Proteomes" id="UP000575480">
    <property type="component" value="Unassembled WGS sequence"/>
</dbReference>
<keyword evidence="2 8" id="KW-0489">Methyltransferase</keyword>
<organism evidence="10 11">
    <name type="scientific">Marine Group I thaumarchaeote</name>
    <dbReference type="NCBI Taxonomy" id="2511932"/>
    <lineage>
        <taxon>Archaea</taxon>
        <taxon>Nitrososphaerota</taxon>
        <taxon>Marine Group I</taxon>
    </lineage>
</organism>
<dbReference type="InterPro" id="IPR001091">
    <property type="entry name" value="RM_Methyltransferase"/>
</dbReference>
<evidence type="ECO:0000256" key="1">
    <source>
        <dbReference type="ARBA" id="ARBA00010203"/>
    </source>
</evidence>
<dbReference type="InterPro" id="IPR017985">
    <property type="entry name" value="MeTrfase_CN4_CS"/>
</dbReference>
<dbReference type="PANTHER" id="PTHR13370:SF3">
    <property type="entry name" value="TRNA (GUANINE(10)-N2)-METHYLTRANSFERASE HOMOLOG"/>
    <property type="match status" value="1"/>
</dbReference>
<proteinExistence type="inferred from homology"/>
<evidence type="ECO:0000313" key="11">
    <source>
        <dbReference type="Proteomes" id="UP000575480"/>
    </source>
</evidence>
<sequence length="268" mass="30429">MIHIGHNIEVMKQELDDNSIDLVVTSPPYDNLRDYHGYELDLPGLGKETYRVLKDGGIVAVVIQDSTKNFGKSLSTYRLILDWCDNAGFKLFENIIYKKQGVEGAWWKKRFRVDHEYILIFLKGTRPQYFDKENLKIPSKHGGKTLTGAAVTRKDGTRAKSRKVKINPMKCRGSIWDYVTCGDGSKLKHKHPATFPNMLPYDLIECFCPIDGIVLDPFLGSGTTCVAAKSLGRKYIGIDVSKEYCDIATERLETERIERPSTIESFLK</sequence>
<dbReference type="EC" id="2.1.1.113" evidence="8"/>
<dbReference type="GO" id="GO:0009307">
    <property type="term" value="P:DNA restriction-modification system"/>
    <property type="evidence" value="ECO:0007669"/>
    <property type="project" value="UniProtKB-KW"/>
</dbReference>
<comment type="similarity">
    <text evidence="1">Belongs to the N(4)/N(6)-methyltransferase family. N(4) subfamily.</text>
</comment>
<comment type="catalytic activity">
    <reaction evidence="7 8">
        <text>a 2'-deoxycytidine in DNA + S-adenosyl-L-methionine = an N(4)-methyl-2'-deoxycytidine in DNA + S-adenosyl-L-homocysteine + H(+)</text>
        <dbReference type="Rhea" id="RHEA:16857"/>
        <dbReference type="Rhea" id="RHEA-COMP:11369"/>
        <dbReference type="Rhea" id="RHEA-COMP:13674"/>
        <dbReference type="ChEBI" id="CHEBI:15378"/>
        <dbReference type="ChEBI" id="CHEBI:57856"/>
        <dbReference type="ChEBI" id="CHEBI:59789"/>
        <dbReference type="ChEBI" id="CHEBI:85452"/>
        <dbReference type="ChEBI" id="CHEBI:137933"/>
        <dbReference type="EC" id="2.1.1.113"/>
    </reaction>
</comment>
<dbReference type="PROSITE" id="PS00093">
    <property type="entry name" value="N4_MTASE"/>
    <property type="match status" value="1"/>
</dbReference>
<dbReference type="InterPro" id="IPR002941">
    <property type="entry name" value="DNA_methylase_N4/N6"/>
</dbReference>
<dbReference type="Pfam" id="PF01555">
    <property type="entry name" value="N6_N4_Mtase"/>
    <property type="match status" value="1"/>
</dbReference>